<gene>
    <name evidence="2" type="ORF">BJ992_000953</name>
</gene>
<evidence type="ECO:0000313" key="3">
    <source>
        <dbReference type="Proteomes" id="UP000555564"/>
    </source>
</evidence>
<name>A0A7X0ID72_9ACTN</name>
<dbReference type="InterPro" id="IPR024072">
    <property type="entry name" value="DHFR-like_dom_sf"/>
</dbReference>
<evidence type="ECO:0000313" key="2">
    <source>
        <dbReference type="EMBL" id="MBB6471522.1"/>
    </source>
</evidence>
<organism evidence="2 3">
    <name type="scientific">Sphaerisporangium rubeum</name>
    <dbReference type="NCBI Taxonomy" id="321317"/>
    <lineage>
        <taxon>Bacteria</taxon>
        <taxon>Bacillati</taxon>
        <taxon>Actinomycetota</taxon>
        <taxon>Actinomycetes</taxon>
        <taxon>Streptosporangiales</taxon>
        <taxon>Streptosporangiaceae</taxon>
        <taxon>Sphaerisporangium</taxon>
    </lineage>
</organism>
<dbReference type="GO" id="GO:0009231">
    <property type="term" value="P:riboflavin biosynthetic process"/>
    <property type="evidence" value="ECO:0007669"/>
    <property type="project" value="InterPro"/>
</dbReference>
<proteinExistence type="predicted"/>
<dbReference type="PANTHER" id="PTHR38011">
    <property type="entry name" value="DIHYDROFOLATE REDUCTASE FAMILY PROTEIN (AFU_ORTHOLOGUE AFUA_8G06820)"/>
    <property type="match status" value="1"/>
</dbReference>
<sequence length="194" mass="21681">MRKLTLTAFMSLDGVVQGPGTAVEDTSGGFDRGGWLMPFADADMDEIVNEWFLQADDFLFGRRTYEIFASHWPNVIDEDNPVPTRLNKLPKYVVSTTLTSLEWSNSYLISRDVPEEVARLKAQPGNELQVHGSGVLARTLIEHGLVDEYRLWTFPIFLGTGKRMFENGAVPRTLKLVDGRTTSTGAMVHTYVPA</sequence>
<keyword evidence="3" id="KW-1185">Reference proteome</keyword>
<protein>
    <submittedName>
        <fullName evidence="2">Dihydrofolate reductase</fullName>
    </submittedName>
</protein>
<accession>A0A7X0ID72</accession>
<comment type="caution">
    <text evidence="2">The sequence shown here is derived from an EMBL/GenBank/DDBJ whole genome shotgun (WGS) entry which is preliminary data.</text>
</comment>
<dbReference type="Gene3D" id="3.40.430.10">
    <property type="entry name" value="Dihydrofolate Reductase, subunit A"/>
    <property type="match status" value="1"/>
</dbReference>
<feature type="domain" description="Bacterial bifunctional deaminase-reductase C-terminal" evidence="1">
    <location>
        <begin position="2"/>
        <end position="186"/>
    </location>
</feature>
<dbReference type="Pfam" id="PF01872">
    <property type="entry name" value="RibD_C"/>
    <property type="match status" value="1"/>
</dbReference>
<dbReference type="RefSeq" id="WP_184978716.1">
    <property type="nucleotide sequence ID" value="NZ_BAAALO010000117.1"/>
</dbReference>
<evidence type="ECO:0000259" key="1">
    <source>
        <dbReference type="Pfam" id="PF01872"/>
    </source>
</evidence>
<dbReference type="InterPro" id="IPR050765">
    <property type="entry name" value="Riboflavin_Biosynth_HTPR"/>
</dbReference>
<dbReference type="Proteomes" id="UP000555564">
    <property type="component" value="Unassembled WGS sequence"/>
</dbReference>
<dbReference type="SUPFAM" id="SSF53597">
    <property type="entry name" value="Dihydrofolate reductase-like"/>
    <property type="match status" value="1"/>
</dbReference>
<dbReference type="AlphaFoldDB" id="A0A7X0ID72"/>
<dbReference type="EMBL" id="JACHIU010000001">
    <property type="protein sequence ID" value="MBB6471522.1"/>
    <property type="molecule type" value="Genomic_DNA"/>
</dbReference>
<dbReference type="InterPro" id="IPR002734">
    <property type="entry name" value="RibDG_C"/>
</dbReference>
<reference evidence="2 3" key="1">
    <citation type="submission" date="2020-08" db="EMBL/GenBank/DDBJ databases">
        <title>Sequencing the genomes of 1000 actinobacteria strains.</title>
        <authorList>
            <person name="Klenk H.-P."/>
        </authorList>
    </citation>
    <scope>NUCLEOTIDE SEQUENCE [LARGE SCALE GENOMIC DNA]</scope>
    <source>
        <strain evidence="2 3">DSM 44936</strain>
    </source>
</reference>
<dbReference type="GO" id="GO:0008703">
    <property type="term" value="F:5-amino-6-(5-phosphoribosylamino)uracil reductase activity"/>
    <property type="evidence" value="ECO:0007669"/>
    <property type="project" value="InterPro"/>
</dbReference>
<dbReference type="PANTHER" id="PTHR38011:SF2">
    <property type="entry name" value="BIFUNCTIONAL DEAMINASE-REDUCTASE DOMAIN PROTEIN"/>
    <property type="match status" value="1"/>
</dbReference>